<evidence type="ECO:0000313" key="2">
    <source>
        <dbReference type="Proteomes" id="UP000004935"/>
    </source>
</evidence>
<reference evidence="1" key="2">
    <citation type="submission" date="2013-11" db="EMBL/GenBank/DDBJ databases">
        <title>Draft genome sequence of Anaerostipes caccae (DSM 14662).</title>
        <authorList>
            <person name="Sudarsanam P."/>
            <person name="Ley R."/>
            <person name="Guruge J."/>
            <person name="Turnbaugh P.J."/>
            <person name="Mahowald M."/>
            <person name="Liep D."/>
            <person name="Gordon J."/>
        </authorList>
    </citation>
    <scope>NUCLEOTIDE SEQUENCE</scope>
    <source>
        <strain evidence="1">DSM 14662</strain>
    </source>
</reference>
<keyword evidence="2" id="KW-1185">Reference proteome</keyword>
<dbReference type="STRING" id="411490.ANACAC_01763"/>
<evidence type="ECO:0000313" key="1">
    <source>
        <dbReference type="EMBL" id="EDR98140.1"/>
    </source>
</evidence>
<proteinExistence type="predicted"/>
<sequence>MGNINKFSDLWYNNVKTIQEMREYEEIKNRSIIMPFVPSDRRVCKREKVKNKTVTLEYQNKKYEGQYTGLMKNDKPTKGTFSYKKGDDYLTYKGKISNGKMSGEGTLDTNLMTAYFIGKKCEGRYKGIVSGGKASKKGRFEFVSPKDFKNAVYQGSWHANMANGEGRLDFSVGGKWAMTGHFDTGYFDPTTFEIYQTMGTLEEIEYKISPKAKTFIEENDSLFMAKKETDLAPYVDSSLSHHDVLKKSGDYGDELMKFSDYTVLNTELNEKVFGRNLSLVLLGLPSENAYIYVICLDPLKDVSFNSTQTVYGLPLSSAEYTMQSGKKLKVLIVAGSFLKHQ</sequence>
<dbReference type="Proteomes" id="UP000004935">
    <property type="component" value="Unassembled WGS sequence"/>
</dbReference>
<name>B0MDX0_ANACD</name>
<dbReference type="HOGENOM" id="CLU_069991_0_0_9"/>
<organism evidence="1 2">
    <name type="scientific">Anaerostipes caccae (strain DSM 14662 / CCUG 47493 / JCM 13470 / NCIMB 13811 / L1-92)</name>
    <dbReference type="NCBI Taxonomy" id="411490"/>
    <lineage>
        <taxon>Bacteria</taxon>
        <taxon>Bacillati</taxon>
        <taxon>Bacillota</taxon>
        <taxon>Clostridia</taxon>
        <taxon>Lachnospirales</taxon>
        <taxon>Lachnospiraceae</taxon>
        <taxon>Anaerostipes</taxon>
    </lineage>
</organism>
<gene>
    <name evidence="1" type="ORF">ANACAC_01763</name>
</gene>
<dbReference type="AlphaFoldDB" id="B0MDX0"/>
<protein>
    <submittedName>
        <fullName evidence="1">MORN repeat protein</fullName>
    </submittedName>
</protein>
<dbReference type="eggNOG" id="COG4642">
    <property type="taxonomic scope" value="Bacteria"/>
</dbReference>
<dbReference type="EMBL" id="ABAX03000012">
    <property type="protein sequence ID" value="EDR98140.1"/>
    <property type="molecule type" value="Genomic_DNA"/>
</dbReference>
<accession>B0MDX0</accession>
<reference evidence="1" key="1">
    <citation type="submission" date="2007-11" db="EMBL/GenBank/DDBJ databases">
        <authorList>
            <person name="Fulton L."/>
            <person name="Clifton S."/>
            <person name="Fulton B."/>
            <person name="Xu J."/>
            <person name="Minx P."/>
            <person name="Pepin K.H."/>
            <person name="Johnson M."/>
            <person name="Thiruvilangam P."/>
            <person name="Bhonagiri V."/>
            <person name="Nash W.E."/>
            <person name="Mardis E.R."/>
            <person name="Wilson R.K."/>
        </authorList>
    </citation>
    <scope>NUCLEOTIDE SEQUENCE [LARGE SCALE GENOMIC DNA]</scope>
    <source>
        <strain evidence="1">DSM 14662</strain>
    </source>
</reference>
<comment type="caution">
    <text evidence="1">The sequence shown here is derived from an EMBL/GenBank/DDBJ whole genome shotgun (WGS) entry which is preliminary data.</text>
</comment>